<sequence length="119" mass="12557">MRITHFSAGCGRTRELRCRGGSEPSAQFAPRCPGNLRENLWEAQPAAGDRAPPYAAAVHPASPPLSLPGPGAEEAIEVSRPVPGVRPWSSPQGDARRPAALLLPGAPSSPKRNGPRPER</sequence>
<dbReference type="RefSeq" id="XP_027603971.1">
    <property type="nucleotide sequence ID" value="XM_027748170.2"/>
</dbReference>
<accession>A0A6J2IW00</accession>
<feature type="region of interest" description="Disordered" evidence="1">
    <location>
        <begin position="45"/>
        <end position="119"/>
    </location>
</feature>
<feature type="region of interest" description="Disordered" evidence="1">
    <location>
        <begin position="1"/>
        <end position="33"/>
    </location>
</feature>
<keyword evidence="2" id="KW-1185">Reference proteome</keyword>
<dbReference type="GeneID" id="114002267"/>
<dbReference type="InParanoid" id="A0A6J2IW00"/>
<evidence type="ECO:0000313" key="3">
    <source>
        <dbReference type="RefSeq" id="XP_027603971.1"/>
    </source>
</evidence>
<feature type="compositionally biased region" description="Low complexity" evidence="1">
    <location>
        <begin position="45"/>
        <end position="57"/>
    </location>
</feature>
<name>A0A6J2IW00_9PASS</name>
<evidence type="ECO:0000256" key="1">
    <source>
        <dbReference type="SAM" id="MobiDB-lite"/>
    </source>
</evidence>
<feature type="compositionally biased region" description="Low complexity" evidence="1">
    <location>
        <begin position="98"/>
        <end position="110"/>
    </location>
</feature>
<organism evidence="2 3">
    <name type="scientific">Pipra filicauda</name>
    <name type="common">Wire-tailed manakin</name>
    <dbReference type="NCBI Taxonomy" id="649802"/>
    <lineage>
        <taxon>Eukaryota</taxon>
        <taxon>Metazoa</taxon>
        <taxon>Chordata</taxon>
        <taxon>Craniata</taxon>
        <taxon>Vertebrata</taxon>
        <taxon>Euteleostomi</taxon>
        <taxon>Archelosauria</taxon>
        <taxon>Archosauria</taxon>
        <taxon>Dinosauria</taxon>
        <taxon>Saurischia</taxon>
        <taxon>Theropoda</taxon>
        <taxon>Coelurosauria</taxon>
        <taxon>Aves</taxon>
        <taxon>Neognathae</taxon>
        <taxon>Neoaves</taxon>
        <taxon>Telluraves</taxon>
        <taxon>Australaves</taxon>
        <taxon>Passeriformes</taxon>
        <taxon>Pipridae</taxon>
        <taxon>Pipra</taxon>
    </lineage>
</organism>
<proteinExistence type="predicted"/>
<protein>
    <submittedName>
        <fullName evidence="3">Translation initiation factor IF-2-like</fullName>
    </submittedName>
</protein>
<reference evidence="3" key="1">
    <citation type="submission" date="2025-08" db="UniProtKB">
        <authorList>
            <consortium name="RefSeq"/>
        </authorList>
    </citation>
    <scope>IDENTIFICATION</scope>
    <source>
        <tissue evidence="3">Muscle</tissue>
    </source>
</reference>
<dbReference type="AlphaFoldDB" id="A0A6J2IW00"/>
<evidence type="ECO:0000313" key="2">
    <source>
        <dbReference type="Proteomes" id="UP000504627"/>
    </source>
</evidence>
<gene>
    <name evidence="3" type="primary">LOC114002267</name>
</gene>
<dbReference type="Proteomes" id="UP000504627">
    <property type="component" value="Unplaced"/>
</dbReference>